<evidence type="ECO:0000256" key="2">
    <source>
        <dbReference type="SAM" id="SignalP"/>
    </source>
</evidence>
<feature type="chain" id="PRO_5026358576" description="Entericidin EcnAB" evidence="2">
    <location>
        <begin position="20"/>
        <end position="90"/>
    </location>
</feature>
<keyword evidence="2" id="KW-0732">Signal</keyword>
<reference evidence="3 4" key="1">
    <citation type="submission" date="2020-02" db="EMBL/GenBank/DDBJ databases">
        <authorList>
            <person name="Zheng R.K."/>
            <person name="Sun C.M."/>
        </authorList>
    </citation>
    <scope>NUCLEOTIDE SEQUENCE [LARGE SCALE GENOMIC DNA]</scope>
    <source>
        <strain evidence="4">zrk23</strain>
    </source>
</reference>
<proteinExistence type="predicted"/>
<gene>
    <name evidence="3" type="ORF">G5C33_09595</name>
</gene>
<keyword evidence="4" id="KW-1185">Reference proteome</keyword>
<dbReference type="AlphaFoldDB" id="A0A6G6Y512"/>
<evidence type="ECO:0000313" key="3">
    <source>
        <dbReference type="EMBL" id="QIG80005.1"/>
    </source>
</evidence>
<accession>A0A6G6Y512</accession>
<evidence type="ECO:0008006" key="5">
    <source>
        <dbReference type="Google" id="ProtNLM"/>
    </source>
</evidence>
<organism evidence="3 4">
    <name type="scientific">Stakelama tenebrarum</name>
    <dbReference type="NCBI Taxonomy" id="2711215"/>
    <lineage>
        <taxon>Bacteria</taxon>
        <taxon>Pseudomonadati</taxon>
        <taxon>Pseudomonadota</taxon>
        <taxon>Alphaproteobacteria</taxon>
        <taxon>Sphingomonadales</taxon>
        <taxon>Sphingomonadaceae</taxon>
        <taxon>Stakelama</taxon>
    </lineage>
</organism>
<dbReference type="EMBL" id="CP049109">
    <property type="protein sequence ID" value="QIG80005.1"/>
    <property type="molecule type" value="Genomic_DNA"/>
</dbReference>
<feature type="region of interest" description="Disordered" evidence="1">
    <location>
        <begin position="64"/>
        <end position="90"/>
    </location>
</feature>
<protein>
    <recommendedName>
        <fullName evidence="5">Entericidin EcnAB</fullName>
    </recommendedName>
</protein>
<dbReference type="RefSeq" id="WP_165327009.1">
    <property type="nucleotide sequence ID" value="NZ_CP049109.1"/>
</dbReference>
<feature type="signal peptide" evidence="2">
    <location>
        <begin position="1"/>
        <end position="19"/>
    </location>
</feature>
<dbReference type="PROSITE" id="PS51257">
    <property type="entry name" value="PROKAR_LIPOPROTEIN"/>
    <property type="match status" value="1"/>
</dbReference>
<evidence type="ECO:0000256" key="1">
    <source>
        <dbReference type="SAM" id="MobiDB-lite"/>
    </source>
</evidence>
<evidence type="ECO:0000313" key="4">
    <source>
        <dbReference type="Proteomes" id="UP000501568"/>
    </source>
</evidence>
<sequence>MKRTMLLPIAAAVSMTGLAACSENAQEQTEQAADAVGQDIETTTEGAAGEAGEAFDDAGAAIDEGVDETGAAIDNGMNEAGSELQEEAND</sequence>
<dbReference type="Proteomes" id="UP000501568">
    <property type="component" value="Chromosome"/>
</dbReference>
<dbReference type="KEGG" id="spzr:G5C33_09595"/>
<name>A0A6G6Y512_9SPHN</name>